<sequence length="263" mass="29357">MMSLILQYGVYLLILVVLAIPLGNYIGKVMNGERVFLSKILVPCESFIYKVLHVDKNEDMGWKKYSFSIIAFSLISLVILFFIHLCQGFLPLNPENINGTSLDLAFNNAISFVTNTNWQAYSGESSLSYFTQMMGLTVQNFVSAAVGMCVLFARFVPMLCTLAIAGSLVQKKKVAESSGTLPTHNMMFIGLLIFIVLLIGALSFFPALALGPIAEFLYTIKKSYSQGITLFCLVHYYGFLFYARFVLLYHSLNHFSTNATALF</sequence>
<keyword evidence="4 9" id="KW-0812">Transmembrane</keyword>
<accession>A0A6L9EJM9</accession>
<reference evidence="10 11" key="1">
    <citation type="submission" date="2020-01" db="EMBL/GenBank/DDBJ databases">
        <title>Genome sequence of a 1,3-propanediol producer, Clostridium butyricum S3.</title>
        <authorList>
            <person name="Zhou J."/>
        </authorList>
    </citation>
    <scope>NUCLEOTIDE SEQUENCE [LARGE SCALE GENOMIC DNA]</scope>
    <source>
        <strain evidence="10 11">S3</strain>
    </source>
</reference>
<dbReference type="EMBL" id="WOFV02000002">
    <property type="protein sequence ID" value="NAS16534.1"/>
    <property type="molecule type" value="Genomic_DNA"/>
</dbReference>
<dbReference type="Proteomes" id="UP000474042">
    <property type="component" value="Unassembled WGS sequence"/>
</dbReference>
<evidence type="ECO:0008006" key="12">
    <source>
        <dbReference type="Google" id="ProtNLM"/>
    </source>
</evidence>
<proteinExistence type="predicted"/>
<keyword evidence="3" id="KW-0633">Potassium transport</keyword>
<keyword evidence="8 9" id="KW-0472">Membrane</keyword>
<evidence type="ECO:0000256" key="7">
    <source>
        <dbReference type="ARBA" id="ARBA00023065"/>
    </source>
</evidence>
<feature type="transmembrane region" description="Helical" evidence="9">
    <location>
        <begin position="141"/>
        <end position="165"/>
    </location>
</feature>
<feature type="transmembrane region" description="Helical" evidence="9">
    <location>
        <begin position="228"/>
        <end position="247"/>
    </location>
</feature>
<evidence type="ECO:0000313" key="10">
    <source>
        <dbReference type="EMBL" id="NAS16534.1"/>
    </source>
</evidence>
<evidence type="ECO:0000256" key="9">
    <source>
        <dbReference type="SAM" id="Phobius"/>
    </source>
</evidence>
<dbReference type="GO" id="GO:0005886">
    <property type="term" value="C:plasma membrane"/>
    <property type="evidence" value="ECO:0007669"/>
    <property type="project" value="TreeGrafter"/>
</dbReference>
<gene>
    <name evidence="10" type="ORF">GND98_001255</name>
</gene>
<dbReference type="GO" id="GO:0008556">
    <property type="term" value="F:P-type potassium transmembrane transporter activity"/>
    <property type="evidence" value="ECO:0007669"/>
    <property type="project" value="InterPro"/>
</dbReference>
<dbReference type="Pfam" id="PF03814">
    <property type="entry name" value="KdpA"/>
    <property type="match status" value="1"/>
</dbReference>
<evidence type="ECO:0000256" key="1">
    <source>
        <dbReference type="ARBA" id="ARBA00022448"/>
    </source>
</evidence>
<organism evidence="10 11">
    <name type="scientific">Clostridium butyricum</name>
    <dbReference type="NCBI Taxonomy" id="1492"/>
    <lineage>
        <taxon>Bacteria</taxon>
        <taxon>Bacillati</taxon>
        <taxon>Bacillota</taxon>
        <taxon>Clostridia</taxon>
        <taxon>Eubacteriales</taxon>
        <taxon>Clostridiaceae</taxon>
        <taxon>Clostridium</taxon>
    </lineage>
</organism>
<keyword evidence="7" id="KW-0406">Ion transport</keyword>
<comment type="caution">
    <text evidence="10">The sequence shown here is derived from an EMBL/GenBank/DDBJ whole genome shotgun (WGS) entry which is preliminary data.</text>
</comment>
<name>A0A6L9EJM9_CLOBU</name>
<keyword evidence="2" id="KW-1003">Cell membrane</keyword>
<dbReference type="PANTHER" id="PTHR30607">
    <property type="entry name" value="POTASSIUM-TRANSPORTING ATPASE A CHAIN"/>
    <property type="match status" value="1"/>
</dbReference>
<keyword evidence="5" id="KW-0630">Potassium</keyword>
<evidence type="ECO:0000256" key="6">
    <source>
        <dbReference type="ARBA" id="ARBA00022989"/>
    </source>
</evidence>
<protein>
    <recommendedName>
        <fullName evidence="12">Potassium-transporting ATPase A chain</fullName>
    </recommendedName>
</protein>
<evidence type="ECO:0000256" key="5">
    <source>
        <dbReference type="ARBA" id="ARBA00022958"/>
    </source>
</evidence>
<feature type="transmembrane region" description="Helical" evidence="9">
    <location>
        <begin position="186"/>
        <end position="208"/>
    </location>
</feature>
<dbReference type="InterPro" id="IPR004623">
    <property type="entry name" value="KdpA"/>
</dbReference>
<keyword evidence="6 9" id="KW-1133">Transmembrane helix</keyword>
<feature type="transmembrane region" description="Helical" evidence="9">
    <location>
        <begin position="65"/>
        <end position="85"/>
    </location>
</feature>
<evidence type="ECO:0000256" key="8">
    <source>
        <dbReference type="ARBA" id="ARBA00023136"/>
    </source>
</evidence>
<evidence type="ECO:0000256" key="3">
    <source>
        <dbReference type="ARBA" id="ARBA00022538"/>
    </source>
</evidence>
<evidence type="ECO:0000313" key="11">
    <source>
        <dbReference type="Proteomes" id="UP000474042"/>
    </source>
</evidence>
<dbReference type="AlphaFoldDB" id="A0A6L9EJM9"/>
<evidence type="ECO:0000256" key="2">
    <source>
        <dbReference type="ARBA" id="ARBA00022475"/>
    </source>
</evidence>
<dbReference type="PANTHER" id="PTHR30607:SF2">
    <property type="entry name" value="POTASSIUM-TRANSPORTING ATPASE POTASSIUM-BINDING SUBUNIT"/>
    <property type="match status" value="1"/>
</dbReference>
<evidence type="ECO:0000256" key="4">
    <source>
        <dbReference type="ARBA" id="ARBA00022692"/>
    </source>
</evidence>
<keyword evidence="1" id="KW-0813">Transport</keyword>